<organism evidence="1 2">
    <name type="scientific">Cyanobacterium stanieri (strain ATCC 29140 / PCC 7202)</name>
    <dbReference type="NCBI Taxonomy" id="292563"/>
    <lineage>
        <taxon>Bacteria</taxon>
        <taxon>Bacillati</taxon>
        <taxon>Cyanobacteriota</taxon>
        <taxon>Cyanophyceae</taxon>
        <taxon>Oscillatoriophycideae</taxon>
        <taxon>Chroococcales</taxon>
        <taxon>Geminocystaceae</taxon>
        <taxon>Cyanobacterium</taxon>
    </lineage>
</organism>
<dbReference type="HOGENOM" id="CLU_1567420_0_0_3"/>
<dbReference type="EMBL" id="CP003940">
    <property type="protein sequence ID" value="AFZ46145.1"/>
    <property type="molecule type" value="Genomic_DNA"/>
</dbReference>
<protein>
    <submittedName>
        <fullName evidence="1">Uncharacterized protein</fullName>
    </submittedName>
</protein>
<dbReference type="AlphaFoldDB" id="K9YIA9"/>
<dbReference type="eggNOG" id="ENOG503045H">
    <property type="taxonomic scope" value="Bacteria"/>
</dbReference>
<evidence type="ECO:0000313" key="2">
    <source>
        <dbReference type="Proteomes" id="UP000010483"/>
    </source>
</evidence>
<dbReference type="BioCyc" id="CSTA292563:G1353-161-MONOMER"/>
<accession>K9YIA9</accession>
<evidence type="ECO:0000313" key="1">
    <source>
        <dbReference type="EMBL" id="AFZ46145.1"/>
    </source>
</evidence>
<reference evidence="2" key="1">
    <citation type="journal article" date="2013" name="Proc. Natl. Acad. Sci. U.S.A.">
        <title>Improving the coverage of the cyanobacterial phylum using diversity-driven genome sequencing.</title>
        <authorList>
            <person name="Shih P.M."/>
            <person name="Wu D."/>
            <person name="Latifi A."/>
            <person name="Axen S.D."/>
            <person name="Fewer D.P."/>
            <person name="Talla E."/>
            <person name="Calteau A."/>
            <person name="Cai F."/>
            <person name="Tandeau de Marsac N."/>
            <person name="Rippka R."/>
            <person name="Herdman M."/>
            <person name="Sivonen K."/>
            <person name="Coursin T."/>
            <person name="Laurent T."/>
            <person name="Goodwin L."/>
            <person name="Nolan M."/>
            <person name="Davenport K.W."/>
            <person name="Han C.S."/>
            <person name="Rubin E.M."/>
            <person name="Eisen J.A."/>
            <person name="Woyke T."/>
            <person name="Gugger M."/>
            <person name="Kerfeld C.A."/>
        </authorList>
    </citation>
    <scope>NUCLEOTIDE SEQUENCE [LARGE SCALE GENOMIC DNA]</scope>
    <source>
        <strain evidence="2">ATCC 29140 / PCC 7202</strain>
    </source>
</reference>
<dbReference type="KEGG" id="csn:Cyast_0162"/>
<dbReference type="Proteomes" id="UP000010483">
    <property type="component" value="Chromosome"/>
</dbReference>
<dbReference type="PATRIC" id="fig|292563.3.peg.170"/>
<proteinExistence type="predicted"/>
<name>K9YIA9_CYASC</name>
<gene>
    <name evidence="1" type="ordered locus">Cyast_0162</name>
</gene>
<keyword evidence="2" id="KW-1185">Reference proteome</keyword>
<dbReference type="STRING" id="292563.Cyast_0162"/>
<sequence>MLTQHRPISISYLSTNLNLLAQLTTVATIYQRHQDSFHLVLKNVDFHGVEKHTGDNQQGISSTTSHKNLIWLEISPYRVIMTQQHHSQLNYRHFWEKGVYGVSRYWLNSKEEVLRHQKIHLRNFTRNLTMIGGIIPDSLRIDYELWSHNLNLGHYILHLEIN</sequence>